<dbReference type="PANTHER" id="PTHR23416">
    <property type="entry name" value="SIALIC ACID SYNTHASE-RELATED"/>
    <property type="match status" value="1"/>
</dbReference>
<gene>
    <name evidence="2" type="ORF">DW193_21420</name>
    <name evidence="1" type="ORF">GAY98_22740</name>
</gene>
<dbReference type="GO" id="GO:0016746">
    <property type="term" value="F:acyltransferase activity"/>
    <property type="evidence" value="ECO:0007669"/>
    <property type="project" value="UniProtKB-KW"/>
</dbReference>
<accession>A0A415NNN1</accession>
<dbReference type="AlphaFoldDB" id="A0A415NNN1"/>
<reference evidence="2 3" key="1">
    <citation type="submission" date="2018-08" db="EMBL/GenBank/DDBJ databases">
        <title>A genome reference for cultivated species of the human gut microbiota.</title>
        <authorList>
            <person name="Zou Y."/>
            <person name="Xue W."/>
            <person name="Luo G."/>
        </authorList>
    </citation>
    <scope>NUCLEOTIDE SEQUENCE [LARGE SCALE GENOMIC DNA]</scope>
    <source>
        <strain evidence="2 3">AM16-6</strain>
    </source>
</reference>
<dbReference type="CDD" id="cd04647">
    <property type="entry name" value="LbH_MAT_like"/>
    <property type="match status" value="1"/>
</dbReference>
<sequence>MLLYKILFHFNAFIGLRLMKMVYKLWGIKLEFGTKVTYRKGFSLIIGNKGEVKIGDKVFFNNYCSLNALESITIGKGTIFGENVKVYDHNHCYKDRTRLIKEQGYTSAPIHIGEHCWIGSNTIILKGVTIGNNVVVGANCVIYKDVPSDCIVINKQNLVIKNQTL</sequence>
<keyword evidence="1" id="KW-0808">Transferase</keyword>
<dbReference type="Gene3D" id="2.160.10.10">
    <property type="entry name" value="Hexapeptide repeat proteins"/>
    <property type="match status" value="1"/>
</dbReference>
<keyword evidence="1" id="KW-0012">Acyltransferase</keyword>
<dbReference type="EMBL" id="WDBI01000064">
    <property type="protein sequence ID" value="KAB6522058.1"/>
    <property type="molecule type" value="Genomic_DNA"/>
</dbReference>
<proteinExistence type="predicted"/>
<dbReference type="Pfam" id="PF14602">
    <property type="entry name" value="Hexapep_2"/>
    <property type="match status" value="1"/>
</dbReference>
<name>A0A415NNN1_PHOVU</name>
<dbReference type="PANTHER" id="PTHR23416:SF78">
    <property type="entry name" value="LIPOPOLYSACCHARIDE BIOSYNTHESIS O-ACETYL TRANSFERASE WBBJ-RELATED"/>
    <property type="match status" value="1"/>
</dbReference>
<dbReference type="InterPro" id="IPR051159">
    <property type="entry name" value="Hexapeptide_acetyltransf"/>
</dbReference>
<dbReference type="Proteomes" id="UP000469427">
    <property type="component" value="Unassembled WGS sequence"/>
</dbReference>
<organism evidence="1 4">
    <name type="scientific">Phocaeicola vulgatus</name>
    <name type="common">Bacteroides vulgatus</name>
    <dbReference type="NCBI Taxonomy" id="821"/>
    <lineage>
        <taxon>Bacteria</taxon>
        <taxon>Pseudomonadati</taxon>
        <taxon>Bacteroidota</taxon>
        <taxon>Bacteroidia</taxon>
        <taxon>Bacteroidales</taxon>
        <taxon>Bacteroidaceae</taxon>
        <taxon>Phocaeicola</taxon>
    </lineage>
</organism>
<evidence type="ECO:0000313" key="1">
    <source>
        <dbReference type="EMBL" id="KAB6522058.1"/>
    </source>
</evidence>
<reference evidence="1 4" key="2">
    <citation type="journal article" date="2019" name="Nat. Med.">
        <title>A library of human gut bacterial isolates paired with longitudinal multiomics data enables mechanistic microbiome research.</title>
        <authorList>
            <person name="Poyet M."/>
            <person name="Groussin M."/>
            <person name="Gibbons S.M."/>
            <person name="Avila-Pacheco J."/>
            <person name="Jiang X."/>
            <person name="Kearney S.M."/>
            <person name="Perrotta A.R."/>
            <person name="Berdy B."/>
            <person name="Zhao S."/>
            <person name="Lieberman T.D."/>
            <person name="Swanson P.K."/>
            <person name="Smith M."/>
            <person name="Roesemann S."/>
            <person name="Alexander J.E."/>
            <person name="Rich S.A."/>
            <person name="Livny J."/>
            <person name="Vlamakis H."/>
            <person name="Clish C."/>
            <person name="Bullock K."/>
            <person name="Deik A."/>
            <person name="Scott J."/>
            <person name="Pierce K.A."/>
            <person name="Xavier R.J."/>
            <person name="Alm E.J."/>
        </authorList>
    </citation>
    <scope>NUCLEOTIDE SEQUENCE [LARGE SCALE GENOMIC DNA]</scope>
    <source>
        <strain evidence="1 4">BIOML-A122</strain>
    </source>
</reference>
<evidence type="ECO:0000313" key="3">
    <source>
        <dbReference type="Proteomes" id="UP000283713"/>
    </source>
</evidence>
<dbReference type="InterPro" id="IPR001451">
    <property type="entry name" value="Hexapep"/>
</dbReference>
<protein>
    <submittedName>
        <fullName evidence="1">Acyltransferase</fullName>
    </submittedName>
</protein>
<dbReference type="EMBL" id="QRKA01000052">
    <property type="protein sequence ID" value="RHH73355.1"/>
    <property type="molecule type" value="Genomic_DNA"/>
</dbReference>
<comment type="caution">
    <text evidence="1">The sequence shown here is derived from an EMBL/GenBank/DDBJ whole genome shotgun (WGS) entry which is preliminary data.</text>
</comment>
<evidence type="ECO:0000313" key="2">
    <source>
        <dbReference type="EMBL" id="RHH73355.1"/>
    </source>
</evidence>
<dbReference type="InterPro" id="IPR011004">
    <property type="entry name" value="Trimer_LpxA-like_sf"/>
</dbReference>
<evidence type="ECO:0000313" key="4">
    <source>
        <dbReference type="Proteomes" id="UP000469427"/>
    </source>
</evidence>
<dbReference type="Proteomes" id="UP000283713">
    <property type="component" value="Unassembled WGS sequence"/>
</dbReference>
<dbReference type="SUPFAM" id="SSF51161">
    <property type="entry name" value="Trimeric LpxA-like enzymes"/>
    <property type="match status" value="1"/>
</dbReference>